<reference evidence="2" key="2">
    <citation type="journal article" date="2015" name="Fish Shellfish Immunol.">
        <title>Early steps in the European eel (Anguilla anguilla)-Vibrio vulnificus interaction in the gills: Role of the RtxA13 toxin.</title>
        <authorList>
            <person name="Callol A."/>
            <person name="Pajuelo D."/>
            <person name="Ebbesson L."/>
            <person name="Teles M."/>
            <person name="MacKenzie S."/>
            <person name="Amaro C."/>
        </authorList>
    </citation>
    <scope>NUCLEOTIDE SEQUENCE</scope>
</reference>
<sequence length="97" mass="10900">MPQSRNISLIQNKGANIPEFELLFNRNAQSTPPSAITVITAQMWGFQVISNSFHLLAGIFSLNAFRRLKCRRVLSHFFSHDTLQGVIGFSLDCSVFV</sequence>
<accession>A0A0E9X705</accession>
<keyword evidence="1" id="KW-0812">Transmembrane</keyword>
<keyword evidence="1" id="KW-1133">Transmembrane helix</keyword>
<reference evidence="2" key="1">
    <citation type="submission" date="2014-11" db="EMBL/GenBank/DDBJ databases">
        <authorList>
            <person name="Amaro Gonzalez C."/>
        </authorList>
    </citation>
    <scope>NUCLEOTIDE SEQUENCE</scope>
</reference>
<dbReference type="EMBL" id="GBXM01011104">
    <property type="protein sequence ID" value="JAH97473.1"/>
    <property type="molecule type" value="Transcribed_RNA"/>
</dbReference>
<proteinExistence type="predicted"/>
<evidence type="ECO:0000313" key="2">
    <source>
        <dbReference type="EMBL" id="JAH97473.1"/>
    </source>
</evidence>
<feature type="transmembrane region" description="Helical" evidence="1">
    <location>
        <begin position="44"/>
        <end position="65"/>
    </location>
</feature>
<name>A0A0E9X705_ANGAN</name>
<dbReference type="AlphaFoldDB" id="A0A0E9X705"/>
<evidence type="ECO:0000256" key="1">
    <source>
        <dbReference type="SAM" id="Phobius"/>
    </source>
</evidence>
<keyword evidence="1" id="KW-0472">Membrane</keyword>
<organism evidence="2">
    <name type="scientific">Anguilla anguilla</name>
    <name type="common">European freshwater eel</name>
    <name type="synonym">Muraena anguilla</name>
    <dbReference type="NCBI Taxonomy" id="7936"/>
    <lineage>
        <taxon>Eukaryota</taxon>
        <taxon>Metazoa</taxon>
        <taxon>Chordata</taxon>
        <taxon>Craniata</taxon>
        <taxon>Vertebrata</taxon>
        <taxon>Euteleostomi</taxon>
        <taxon>Actinopterygii</taxon>
        <taxon>Neopterygii</taxon>
        <taxon>Teleostei</taxon>
        <taxon>Anguilliformes</taxon>
        <taxon>Anguillidae</taxon>
        <taxon>Anguilla</taxon>
    </lineage>
</organism>
<protein>
    <submittedName>
        <fullName evidence="2">Uncharacterized protein</fullName>
    </submittedName>
</protein>